<comment type="caution">
    <text evidence="2">The sequence shown here is derived from an EMBL/GenBank/DDBJ whole genome shotgun (WGS) entry which is preliminary data.</text>
</comment>
<protein>
    <submittedName>
        <fullName evidence="2">Uncharacterized protein</fullName>
    </submittedName>
</protein>
<reference evidence="3" key="1">
    <citation type="journal article" date="2019" name="Int. J. Syst. Evol. Microbiol.">
        <title>The Global Catalogue of Microorganisms (GCM) 10K type strain sequencing project: providing services to taxonomists for standard genome sequencing and annotation.</title>
        <authorList>
            <consortium name="The Broad Institute Genomics Platform"/>
            <consortium name="The Broad Institute Genome Sequencing Center for Infectious Disease"/>
            <person name="Wu L."/>
            <person name="Ma J."/>
        </authorList>
    </citation>
    <scope>NUCLEOTIDE SEQUENCE [LARGE SCALE GENOMIC DNA]</scope>
    <source>
        <strain evidence="3">JCM 17525</strain>
    </source>
</reference>
<dbReference type="RefSeq" id="WP_344730848.1">
    <property type="nucleotide sequence ID" value="NZ_BAABBI010000005.1"/>
</dbReference>
<keyword evidence="1" id="KW-0732">Signal</keyword>
<accession>A0ABP7HF64</accession>
<dbReference type="EMBL" id="BAABBI010000005">
    <property type="protein sequence ID" value="GAA3790787.1"/>
    <property type="molecule type" value="Genomic_DNA"/>
</dbReference>
<organism evidence="2 3">
    <name type="scientific">Corallibacter vietnamensis</name>
    <dbReference type="NCBI Taxonomy" id="904130"/>
    <lineage>
        <taxon>Bacteria</taxon>
        <taxon>Pseudomonadati</taxon>
        <taxon>Bacteroidota</taxon>
        <taxon>Flavobacteriia</taxon>
        <taxon>Flavobacteriales</taxon>
        <taxon>Flavobacteriaceae</taxon>
        <taxon>Corallibacter</taxon>
    </lineage>
</organism>
<feature type="chain" id="PRO_5046926013" evidence="1">
    <location>
        <begin position="23"/>
        <end position="123"/>
    </location>
</feature>
<proteinExistence type="predicted"/>
<evidence type="ECO:0000313" key="2">
    <source>
        <dbReference type="EMBL" id="GAA3790787.1"/>
    </source>
</evidence>
<evidence type="ECO:0000256" key="1">
    <source>
        <dbReference type="SAM" id="SignalP"/>
    </source>
</evidence>
<keyword evidence="3" id="KW-1185">Reference proteome</keyword>
<evidence type="ECO:0000313" key="3">
    <source>
        <dbReference type="Proteomes" id="UP001501456"/>
    </source>
</evidence>
<dbReference type="Proteomes" id="UP001501456">
    <property type="component" value="Unassembled WGS sequence"/>
</dbReference>
<name>A0ABP7HF64_9FLAO</name>
<feature type="signal peptide" evidence="1">
    <location>
        <begin position="1"/>
        <end position="22"/>
    </location>
</feature>
<gene>
    <name evidence="2" type="ORF">GCM10022271_23980</name>
</gene>
<sequence length="123" mass="14221">MNYTKKHIGALLLALVYSFTIAATNHVPYEYVKNASDSVKEEAYSAYVSNVNYTHTVQGEFSVDTPEPLSLFNTDNFIAIHCVVNNQYNDLQDIKYKQYANSGKSFFIHQRKATLIFPFHYHW</sequence>